<keyword evidence="4" id="KW-1185">Reference proteome</keyword>
<dbReference type="Pfam" id="PF00857">
    <property type="entry name" value="Isochorismatase"/>
    <property type="match status" value="1"/>
</dbReference>
<dbReference type="PANTHER" id="PTHR43540:SF1">
    <property type="entry name" value="ISOCHORISMATASE HYDROLASE"/>
    <property type="match status" value="1"/>
</dbReference>
<gene>
    <name evidence="3" type="ORF">SAMN04488518_11779</name>
</gene>
<dbReference type="EMBL" id="FOSK01000017">
    <property type="protein sequence ID" value="SFL12743.1"/>
    <property type="molecule type" value="Genomic_DNA"/>
</dbReference>
<dbReference type="InterPro" id="IPR000868">
    <property type="entry name" value="Isochorismatase-like_dom"/>
</dbReference>
<sequence length="182" mass="19841">MAKKALIIIDCQNDFFPGGKCELEGQVESAANIQRLLKNARDNDECIVHIQHFFKDKYAPFLVEGTIGAELHDSCSPAEGEHVVVKYSANSYLNTNLQQILEDVGVEEIVICGGMSHMCIDAAARATVDLGYPITVIYDACATCDLEFEGEVVPAKYVQGAIMAALSFAYGKVISTEEYLGH</sequence>
<organism evidence="3 4">
    <name type="scientific">Pseudovibrio ascidiaceicola</name>
    <dbReference type="NCBI Taxonomy" id="285279"/>
    <lineage>
        <taxon>Bacteria</taxon>
        <taxon>Pseudomonadati</taxon>
        <taxon>Pseudomonadota</taxon>
        <taxon>Alphaproteobacteria</taxon>
        <taxon>Hyphomicrobiales</taxon>
        <taxon>Stappiaceae</taxon>
        <taxon>Pseudovibrio</taxon>
    </lineage>
</organism>
<keyword evidence="1" id="KW-0378">Hydrolase</keyword>
<accession>A0A1I4F5L0</accession>
<feature type="domain" description="Isochorismatase-like" evidence="2">
    <location>
        <begin position="5"/>
        <end position="148"/>
    </location>
</feature>
<evidence type="ECO:0000259" key="2">
    <source>
        <dbReference type="Pfam" id="PF00857"/>
    </source>
</evidence>
<protein>
    <submittedName>
        <fullName evidence="3">Nicotinamidase-related amidase</fullName>
    </submittedName>
</protein>
<evidence type="ECO:0000313" key="4">
    <source>
        <dbReference type="Proteomes" id="UP000199598"/>
    </source>
</evidence>
<comment type="caution">
    <text evidence="3">The sequence shown here is derived from an EMBL/GenBank/DDBJ whole genome shotgun (WGS) entry which is preliminary data.</text>
</comment>
<dbReference type="Gene3D" id="3.40.50.850">
    <property type="entry name" value="Isochorismatase-like"/>
    <property type="match status" value="1"/>
</dbReference>
<dbReference type="PANTHER" id="PTHR43540">
    <property type="entry name" value="PEROXYUREIDOACRYLATE/UREIDOACRYLATE AMIDOHYDROLASE-RELATED"/>
    <property type="match status" value="1"/>
</dbReference>
<proteinExistence type="predicted"/>
<reference evidence="3 4" key="1">
    <citation type="submission" date="2016-10" db="EMBL/GenBank/DDBJ databases">
        <authorList>
            <person name="Varghese N."/>
            <person name="Submissions S."/>
        </authorList>
    </citation>
    <scope>NUCLEOTIDE SEQUENCE [LARGE SCALE GENOMIC DNA]</scope>
    <source>
        <strain evidence="3 4">DSM 16392</strain>
    </source>
</reference>
<name>A0A1I4F5L0_9HYPH</name>
<dbReference type="InterPro" id="IPR050272">
    <property type="entry name" value="Isochorismatase-like_hydrls"/>
</dbReference>
<dbReference type="CDD" id="cd01014">
    <property type="entry name" value="nicotinamidase_related"/>
    <property type="match status" value="1"/>
</dbReference>
<evidence type="ECO:0000256" key="1">
    <source>
        <dbReference type="ARBA" id="ARBA00022801"/>
    </source>
</evidence>
<dbReference type="InterPro" id="IPR036380">
    <property type="entry name" value="Isochorismatase-like_sf"/>
</dbReference>
<dbReference type="SUPFAM" id="SSF52499">
    <property type="entry name" value="Isochorismatase-like hydrolases"/>
    <property type="match status" value="1"/>
</dbReference>
<evidence type="ECO:0000313" key="3">
    <source>
        <dbReference type="EMBL" id="SFL12743.1"/>
    </source>
</evidence>
<dbReference type="Proteomes" id="UP000199598">
    <property type="component" value="Unassembled WGS sequence"/>
</dbReference>
<dbReference type="RefSeq" id="WP_093523627.1">
    <property type="nucleotide sequence ID" value="NZ_FOSK01000017.1"/>
</dbReference>